<dbReference type="PROSITE" id="PS52004">
    <property type="entry name" value="KS3_2"/>
    <property type="match status" value="1"/>
</dbReference>
<comment type="similarity">
    <text evidence="4">Belongs to the thiolase-like superfamily. Beta-ketoacyl-ACP synthases family.</text>
</comment>
<protein>
    <recommendedName>
        <fullName evidence="5">Ketosynthase family 3 (KS3) domain-containing protein</fullName>
    </recommendedName>
</protein>
<keyword evidence="2" id="KW-0597">Phosphoprotein</keyword>
<dbReference type="InterPro" id="IPR016039">
    <property type="entry name" value="Thiolase-like"/>
</dbReference>
<dbReference type="InterPro" id="IPR014030">
    <property type="entry name" value="Ketoacyl_synth_N"/>
</dbReference>
<dbReference type="InterPro" id="IPR014031">
    <property type="entry name" value="Ketoacyl_synth_C"/>
</dbReference>
<organism evidence="6 7">
    <name type="scientific">Durusdinium trenchii</name>
    <dbReference type="NCBI Taxonomy" id="1381693"/>
    <lineage>
        <taxon>Eukaryota</taxon>
        <taxon>Sar</taxon>
        <taxon>Alveolata</taxon>
        <taxon>Dinophyceae</taxon>
        <taxon>Suessiales</taxon>
        <taxon>Symbiodiniaceae</taxon>
        <taxon>Durusdinium</taxon>
    </lineage>
</organism>
<reference evidence="6 7" key="1">
    <citation type="submission" date="2024-02" db="EMBL/GenBank/DDBJ databases">
        <authorList>
            <person name="Chen Y."/>
            <person name="Shah S."/>
            <person name="Dougan E. K."/>
            <person name="Thang M."/>
            <person name="Chan C."/>
        </authorList>
    </citation>
    <scope>NUCLEOTIDE SEQUENCE [LARGE SCALE GENOMIC DNA]</scope>
</reference>
<evidence type="ECO:0000256" key="3">
    <source>
        <dbReference type="ARBA" id="ARBA00022679"/>
    </source>
</evidence>
<dbReference type="PANTHER" id="PTHR43775:SF37">
    <property type="entry name" value="SI:DKEY-61P9.11"/>
    <property type="match status" value="1"/>
</dbReference>
<evidence type="ECO:0000256" key="4">
    <source>
        <dbReference type="RuleBase" id="RU003694"/>
    </source>
</evidence>
<proteinExistence type="inferred from homology"/>
<evidence type="ECO:0000313" key="6">
    <source>
        <dbReference type="EMBL" id="CAK9036602.1"/>
    </source>
</evidence>
<dbReference type="Pfam" id="PF02801">
    <property type="entry name" value="Ketoacyl-synt_C"/>
    <property type="match status" value="1"/>
</dbReference>
<dbReference type="SMART" id="SM00825">
    <property type="entry name" value="PKS_KS"/>
    <property type="match status" value="1"/>
</dbReference>
<accession>A0ABP0LCX2</accession>
<dbReference type="InterPro" id="IPR050091">
    <property type="entry name" value="PKS_NRPS_Biosynth_Enz"/>
</dbReference>
<keyword evidence="3 4" id="KW-0808">Transferase</keyword>
<evidence type="ECO:0000256" key="1">
    <source>
        <dbReference type="ARBA" id="ARBA00022450"/>
    </source>
</evidence>
<dbReference type="InterPro" id="IPR030834">
    <property type="entry name" value="PKS_assoc_dom"/>
</dbReference>
<gene>
    <name evidence="6" type="ORF">CCMP2556_LOCUS20351</name>
</gene>
<dbReference type="EMBL" id="CAXAMN010011892">
    <property type="protein sequence ID" value="CAK9036602.1"/>
    <property type="molecule type" value="Genomic_DNA"/>
</dbReference>
<evidence type="ECO:0000256" key="2">
    <source>
        <dbReference type="ARBA" id="ARBA00022553"/>
    </source>
</evidence>
<keyword evidence="1" id="KW-0596">Phosphopantetheine</keyword>
<dbReference type="InterPro" id="IPR018201">
    <property type="entry name" value="Ketoacyl_synth_AS"/>
</dbReference>
<keyword evidence="7" id="KW-1185">Reference proteome</keyword>
<comment type="caution">
    <text evidence="6">The sequence shown here is derived from an EMBL/GenBank/DDBJ whole genome shotgun (WGS) entry which is preliminary data.</text>
</comment>
<feature type="domain" description="Ketosynthase family 3 (KS3)" evidence="5">
    <location>
        <begin position="319"/>
        <end position="740"/>
    </location>
</feature>
<evidence type="ECO:0000313" key="7">
    <source>
        <dbReference type="Proteomes" id="UP001642484"/>
    </source>
</evidence>
<dbReference type="PROSITE" id="PS00606">
    <property type="entry name" value="KS3_1"/>
    <property type="match status" value="1"/>
</dbReference>
<name>A0ABP0LCX2_9DINO</name>
<dbReference type="InterPro" id="IPR020841">
    <property type="entry name" value="PKS_Beta-ketoAc_synthase_dom"/>
</dbReference>
<dbReference type="Pfam" id="PF00109">
    <property type="entry name" value="ketoacyl-synt"/>
    <property type="match status" value="1"/>
</dbReference>
<dbReference type="CDD" id="cd00833">
    <property type="entry name" value="PKS"/>
    <property type="match status" value="1"/>
</dbReference>
<dbReference type="Proteomes" id="UP001642484">
    <property type="component" value="Unassembled WGS sequence"/>
</dbReference>
<sequence>MDVDAGTPLGTLVLLTAKEKLTPIGEEEAFDFNGTQAQLVENGGELGMLVLSFSGYFLQVPSTACRLLAADELQGYDLVLGPTSSAEGLAKQMPDLLLEKGYVTTHMMLPARTRAGILATVKQLNDYFVRLPTEFELGYLGRGSSRDRVAMLESLESAAASSLLAQEQSVAEHLRLTRLGLLETFGFRLSSRTTLLLRLSGGAASEEPEPAEPPSAAEAEAFLALMGRKRLCLLRFLGPGGGTLRLIPRKDEAEVTMDVCINMQVVFLTQQYDYQFDSEGECLVLQSFFLEEPLQLVFQKAEGRFSSALTTPVTKTPKGQQVLVKGMASRDPCEADLHEKLWAAVRHGGCDGFLEIPKTRFDIDQYVDYEDQQRAMSSFKSYCRHQGHIEGIEIFDASFFNIMEQEVRGMDPEQRIFMETGWMALADAGYKREQVRIDSAHLGVFVGISGSDWRDVCRAPSANGVPETFIANRFSYVINLKGPSFIVNTACSASLVALHNAKTHLLMPQDPLDGCLVAGISLNVSPGTWIGNCAGAMLSFRGRCFSFNATADGYGRGEGCAAAVIERGKYNRDDDTTCGSLAASHTNSDGRSASLTAPNGPAQQRLLRAVLGEARLQSTQLDIYEAHGTGTSLGDPIEISAVRKVLTQREHPVMVSCSKPNLGHLEGGAGMSAFCKCVLACMHAEAAGNQHLRVQNPNMDIEGWPAFLLQEAAPLKSDGSYVGVSGFGYGGTNSHALAFGHNVVTSRGDNKKRSEQAMLQQVRLATPEINMVGENYEDWQTSGLPHLSMKPGASFEVEVMQGRTHWHEVVPIKPRGVSAMSIMGSFNNWMPETMMARERPGLFSYELTLGQEEETFQVLVDGLLSQVLHPLEAKCSSRCSHVVGPRDVNNRELAWLVKGKPRTTFRVEVFIPPGEAKCMSVTWFKAGVAKPPAPPAPEKLRKLCSGFELQFVKCKADMDPVRNLCKGRGKLTIRYVPGRDGGELERLVSHLEALKLTVET</sequence>
<dbReference type="SUPFAM" id="SSF53901">
    <property type="entry name" value="Thiolase-like"/>
    <property type="match status" value="1"/>
</dbReference>
<dbReference type="NCBIfam" id="TIGR04556">
    <property type="entry name" value="PKS_assoc"/>
    <property type="match status" value="1"/>
</dbReference>
<dbReference type="Gene3D" id="3.40.47.10">
    <property type="match status" value="1"/>
</dbReference>
<evidence type="ECO:0000259" key="5">
    <source>
        <dbReference type="PROSITE" id="PS52004"/>
    </source>
</evidence>
<dbReference type="PANTHER" id="PTHR43775">
    <property type="entry name" value="FATTY ACID SYNTHASE"/>
    <property type="match status" value="1"/>
</dbReference>